<evidence type="ECO:0000313" key="3">
    <source>
        <dbReference type="Proteomes" id="UP000570595"/>
    </source>
</evidence>
<accession>A0A7J6KXG2</accession>
<protein>
    <submittedName>
        <fullName evidence="2">Uncharacterized protein</fullName>
    </submittedName>
</protein>
<reference evidence="3 4" key="1">
    <citation type="submission" date="2020-04" db="EMBL/GenBank/DDBJ databases">
        <title>Perkinsus olseni comparative genomics.</title>
        <authorList>
            <person name="Bogema D.R."/>
        </authorList>
    </citation>
    <scope>NUCLEOTIDE SEQUENCE [LARGE SCALE GENOMIC DNA]</scope>
    <source>
        <strain evidence="1">ATCC PRA-179</strain>
        <strain evidence="2">ATCC PRA-31</strain>
    </source>
</reference>
<dbReference type="Proteomes" id="UP000570595">
    <property type="component" value="Unassembled WGS sequence"/>
</dbReference>
<evidence type="ECO:0000313" key="4">
    <source>
        <dbReference type="Proteomes" id="UP000572268"/>
    </source>
</evidence>
<dbReference type="Proteomes" id="UP000572268">
    <property type="component" value="Unassembled WGS sequence"/>
</dbReference>
<dbReference type="EMBL" id="JABAHT010000970">
    <property type="protein sequence ID" value="KAF4650778.1"/>
    <property type="molecule type" value="Genomic_DNA"/>
</dbReference>
<evidence type="ECO:0000313" key="1">
    <source>
        <dbReference type="EMBL" id="KAF4650778.1"/>
    </source>
</evidence>
<gene>
    <name evidence="2" type="ORF">FOL46_009981</name>
    <name evidence="1" type="ORF">FOZ61_011048</name>
</gene>
<sequence length="132" mass="15540">MKFISWCAARIMLTSVSSACSVWLGYVLSSKVVLTEFAYKCDFAQQEPGENHTFRLDGEPRFKESTIYAGLDDMVYWMDATDADRERRRQRYDMYLGGQYSLDSHWRRDSRTTLMDVSNKVLRKFSPLGWRH</sequence>
<name>A0A7J6KXG2_PEROL</name>
<organism evidence="2 4">
    <name type="scientific">Perkinsus olseni</name>
    <name type="common">Perkinsus atlanticus</name>
    <dbReference type="NCBI Taxonomy" id="32597"/>
    <lineage>
        <taxon>Eukaryota</taxon>
        <taxon>Sar</taxon>
        <taxon>Alveolata</taxon>
        <taxon>Perkinsozoa</taxon>
        <taxon>Perkinsea</taxon>
        <taxon>Perkinsida</taxon>
        <taxon>Perkinsidae</taxon>
        <taxon>Perkinsus</taxon>
    </lineage>
</organism>
<dbReference type="AlphaFoldDB" id="A0A7J6KXG2"/>
<evidence type="ECO:0000313" key="2">
    <source>
        <dbReference type="EMBL" id="KAF4651938.1"/>
    </source>
</evidence>
<comment type="caution">
    <text evidence="2">The sequence shown here is derived from an EMBL/GenBank/DDBJ whole genome shotgun (WGS) entry which is preliminary data.</text>
</comment>
<dbReference type="EMBL" id="JABANN010000976">
    <property type="protein sequence ID" value="KAF4651938.1"/>
    <property type="molecule type" value="Genomic_DNA"/>
</dbReference>
<proteinExistence type="predicted"/>